<dbReference type="Proteomes" id="UP001321749">
    <property type="component" value="Unassembled WGS sequence"/>
</dbReference>
<dbReference type="InterPro" id="IPR015889">
    <property type="entry name" value="Intradiol_dOase_core"/>
</dbReference>
<dbReference type="CDD" id="cd03457">
    <property type="entry name" value="intradiol_dioxygenase_like"/>
    <property type="match status" value="1"/>
</dbReference>
<dbReference type="PANTHER" id="PTHR34315:SF1">
    <property type="entry name" value="INTRADIOL RING-CLEAVAGE DIOXYGENASES DOMAIN-CONTAINING PROTEIN-RELATED"/>
    <property type="match status" value="1"/>
</dbReference>
<evidence type="ECO:0000256" key="1">
    <source>
        <dbReference type="SAM" id="SignalP"/>
    </source>
</evidence>
<protein>
    <submittedName>
        <fullName evidence="3">Intradiol ring-cleavage dioxygenase</fullName>
    </submittedName>
</protein>
<accession>A0AAV9HS44</accession>
<evidence type="ECO:0000313" key="3">
    <source>
        <dbReference type="EMBL" id="KAK4462292.1"/>
    </source>
</evidence>
<keyword evidence="3" id="KW-0560">Oxidoreductase</keyword>
<comment type="caution">
    <text evidence="3">The sequence shown here is derived from an EMBL/GenBank/DDBJ whole genome shotgun (WGS) entry which is preliminary data.</text>
</comment>
<keyword evidence="1" id="KW-0732">Signal</keyword>
<organism evidence="3 4">
    <name type="scientific">Cladorrhinum samala</name>
    <dbReference type="NCBI Taxonomy" id="585594"/>
    <lineage>
        <taxon>Eukaryota</taxon>
        <taxon>Fungi</taxon>
        <taxon>Dikarya</taxon>
        <taxon>Ascomycota</taxon>
        <taxon>Pezizomycotina</taxon>
        <taxon>Sordariomycetes</taxon>
        <taxon>Sordariomycetidae</taxon>
        <taxon>Sordariales</taxon>
        <taxon>Podosporaceae</taxon>
        <taxon>Cladorrhinum</taxon>
    </lineage>
</organism>
<dbReference type="Pfam" id="PF00775">
    <property type="entry name" value="Dioxygenase_C"/>
    <property type="match status" value="1"/>
</dbReference>
<dbReference type="SUPFAM" id="SSF49482">
    <property type="entry name" value="Aromatic compound dioxygenase"/>
    <property type="match status" value="1"/>
</dbReference>
<name>A0AAV9HS44_9PEZI</name>
<dbReference type="GO" id="GO:0008199">
    <property type="term" value="F:ferric iron binding"/>
    <property type="evidence" value="ECO:0007669"/>
    <property type="project" value="InterPro"/>
</dbReference>
<feature type="chain" id="PRO_5043990047" evidence="1">
    <location>
        <begin position="19"/>
        <end position="334"/>
    </location>
</feature>
<feature type="signal peptide" evidence="1">
    <location>
        <begin position="1"/>
        <end position="18"/>
    </location>
</feature>
<dbReference type="InterPro" id="IPR000627">
    <property type="entry name" value="Intradiol_dOase_C"/>
</dbReference>
<dbReference type="AlphaFoldDB" id="A0AAV9HS44"/>
<dbReference type="PANTHER" id="PTHR34315">
    <property type="match status" value="1"/>
</dbReference>
<gene>
    <name evidence="3" type="ORF">QBC42DRAFT_225277</name>
</gene>
<dbReference type="GO" id="GO:0016702">
    <property type="term" value="F:oxidoreductase activity, acting on single donors with incorporation of molecular oxygen, incorporation of two atoms of oxygen"/>
    <property type="evidence" value="ECO:0007669"/>
    <property type="project" value="InterPro"/>
</dbReference>
<reference evidence="3" key="2">
    <citation type="submission" date="2023-06" db="EMBL/GenBank/DDBJ databases">
        <authorList>
            <consortium name="Lawrence Berkeley National Laboratory"/>
            <person name="Mondo S.J."/>
            <person name="Hensen N."/>
            <person name="Bonometti L."/>
            <person name="Westerberg I."/>
            <person name="Brannstrom I.O."/>
            <person name="Guillou S."/>
            <person name="Cros-Aarteil S."/>
            <person name="Calhoun S."/>
            <person name="Haridas S."/>
            <person name="Kuo A."/>
            <person name="Pangilinan J."/>
            <person name="Riley R."/>
            <person name="Labutti K."/>
            <person name="Andreopoulos B."/>
            <person name="Lipzen A."/>
            <person name="Chen C."/>
            <person name="Yanf M."/>
            <person name="Daum C."/>
            <person name="Ng V."/>
            <person name="Clum A."/>
            <person name="Steindorff A."/>
            <person name="Ohm R."/>
            <person name="Martin F."/>
            <person name="Silar P."/>
            <person name="Natvig D."/>
            <person name="Lalanne C."/>
            <person name="Gautier V."/>
            <person name="Ament-Velasquez S.L."/>
            <person name="Kruys A."/>
            <person name="Hutchinson M.I."/>
            <person name="Powell A.J."/>
            <person name="Barry K."/>
            <person name="Miller A.N."/>
            <person name="Grigoriev I.V."/>
            <person name="Debuchy R."/>
            <person name="Gladieux P."/>
            <person name="Thoren M.H."/>
            <person name="Johannesson H."/>
        </authorList>
    </citation>
    <scope>NUCLEOTIDE SEQUENCE</scope>
    <source>
        <strain evidence="3">PSN324</strain>
    </source>
</reference>
<dbReference type="EMBL" id="MU864974">
    <property type="protein sequence ID" value="KAK4462292.1"/>
    <property type="molecule type" value="Genomic_DNA"/>
</dbReference>
<proteinExistence type="predicted"/>
<sequence>MLFFSFLAGILAASAVKAHPGADINAEILERREQIEKMEIRSLDHCAEELKRSGVLARSIARRQATAEKLRAKRGLLQARADPINTSHKSTKPYTLDTPASTIFAANTSCLLSPEVTEGPYYVTGEYVRSDISENQAGVKLHLDILVLDYTTCKPVPDVFVEIWHTNSTGVYSGVVAQGNGNYADKTNTKQSFARGAQKTSADGVVEFSTIFPGHYTGRTAHVHAFVHSSTAAAQANNTLIDTSGSHVGQFFFDQSLITAVEKTSPYSGNRQSLTTNAQDGILKEESKVGDPFVNYVYLAGGESVAGGLLGWISFGIDPKASRSVRAAAKFSGN</sequence>
<evidence type="ECO:0000259" key="2">
    <source>
        <dbReference type="Pfam" id="PF00775"/>
    </source>
</evidence>
<feature type="domain" description="Intradiol ring-cleavage dioxygenases" evidence="2">
    <location>
        <begin position="119"/>
        <end position="222"/>
    </location>
</feature>
<dbReference type="Gene3D" id="2.60.130.10">
    <property type="entry name" value="Aromatic compound dioxygenase"/>
    <property type="match status" value="1"/>
</dbReference>
<keyword evidence="3" id="KW-0223">Dioxygenase</keyword>
<keyword evidence="4" id="KW-1185">Reference proteome</keyword>
<reference evidence="3" key="1">
    <citation type="journal article" date="2023" name="Mol. Phylogenet. Evol.">
        <title>Genome-scale phylogeny and comparative genomics of the fungal order Sordariales.</title>
        <authorList>
            <person name="Hensen N."/>
            <person name="Bonometti L."/>
            <person name="Westerberg I."/>
            <person name="Brannstrom I.O."/>
            <person name="Guillou S."/>
            <person name="Cros-Aarteil S."/>
            <person name="Calhoun S."/>
            <person name="Haridas S."/>
            <person name="Kuo A."/>
            <person name="Mondo S."/>
            <person name="Pangilinan J."/>
            <person name="Riley R."/>
            <person name="LaButti K."/>
            <person name="Andreopoulos B."/>
            <person name="Lipzen A."/>
            <person name="Chen C."/>
            <person name="Yan M."/>
            <person name="Daum C."/>
            <person name="Ng V."/>
            <person name="Clum A."/>
            <person name="Steindorff A."/>
            <person name="Ohm R.A."/>
            <person name="Martin F."/>
            <person name="Silar P."/>
            <person name="Natvig D.O."/>
            <person name="Lalanne C."/>
            <person name="Gautier V."/>
            <person name="Ament-Velasquez S.L."/>
            <person name="Kruys A."/>
            <person name="Hutchinson M.I."/>
            <person name="Powell A.J."/>
            <person name="Barry K."/>
            <person name="Miller A.N."/>
            <person name="Grigoriev I.V."/>
            <person name="Debuchy R."/>
            <person name="Gladieux P."/>
            <person name="Hiltunen Thoren M."/>
            <person name="Johannesson H."/>
        </authorList>
    </citation>
    <scope>NUCLEOTIDE SEQUENCE</scope>
    <source>
        <strain evidence="3">PSN324</strain>
    </source>
</reference>
<evidence type="ECO:0000313" key="4">
    <source>
        <dbReference type="Proteomes" id="UP001321749"/>
    </source>
</evidence>